<dbReference type="RefSeq" id="WP_063274558.1">
    <property type="nucleotide sequence ID" value="NZ_LQMT02000034.1"/>
</dbReference>
<keyword evidence="2" id="KW-0547">Nucleotide-binding</keyword>
<keyword evidence="3" id="KW-0067">ATP-binding</keyword>
<comment type="caution">
    <text evidence="5">The sequence shown here is derived from an EMBL/GenBank/DDBJ whole genome shotgun (WGS) entry which is preliminary data.</text>
</comment>
<reference evidence="5 6" key="1">
    <citation type="submission" date="2016-12" db="EMBL/GenBank/DDBJ databases">
        <title>Amycolatopsis keratiniphila subsp. keratiniphila genome sequencing and assembly.</title>
        <authorList>
            <person name="Mayilraj S."/>
            <person name="Kaur N."/>
        </authorList>
    </citation>
    <scope>NUCLEOTIDE SEQUENCE [LARGE SCALE GENOMIC DNA]</scope>
    <source>
        <strain evidence="5 6">DSM 44409</strain>
    </source>
</reference>
<evidence type="ECO:0000256" key="1">
    <source>
        <dbReference type="ARBA" id="ARBA00006914"/>
    </source>
</evidence>
<organism evidence="5 6">
    <name type="scientific">Amycolatopsis keratiniphila subsp. keratiniphila</name>
    <dbReference type="NCBI Taxonomy" id="227715"/>
    <lineage>
        <taxon>Bacteria</taxon>
        <taxon>Bacillati</taxon>
        <taxon>Actinomycetota</taxon>
        <taxon>Actinomycetes</taxon>
        <taxon>Pseudonocardiales</taxon>
        <taxon>Pseudonocardiaceae</taxon>
        <taxon>Amycolatopsis</taxon>
        <taxon>Amycolatopsis japonica group</taxon>
    </lineage>
</organism>
<dbReference type="InterPro" id="IPR027417">
    <property type="entry name" value="P-loop_NTPase"/>
</dbReference>
<evidence type="ECO:0000256" key="3">
    <source>
        <dbReference type="ARBA" id="ARBA00022840"/>
    </source>
</evidence>
<name>A0A1W2LLC2_9PSEU</name>
<dbReference type="OrthoDB" id="9802352at2"/>
<dbReference type="Gene3D" id="3.40.50.300">
    <property type="entry name" value="P-loop containing nucleotide triphosphate hydrolases"/>
    <property type="match status" value="1"/>
</dbReference>
<comment type="similarity">
    <text evidence="1">Belongs to the AAA ATPase family.</text>
</comment>
<dbReference type="Pfam" id="PF22977">
    <property type="entry name" value="WHD"/>
    <property type="match status" value="1"/>
</dbReference>
<dbReference type="GO" id="GO:0005524">
    <property type="term" value="F:ATP binding"/>
    <property type="evidence" value="ECO:0007669"/>
    <property type="project" value="UniProtKB-KW"/>
</dbReference>
<dbReference type="InterPro" id="IPR003593">
    <property type="entry name" value="AAA+_ATPase"/>
</dbReference>
<dbReference type="InterPro" id="IPR050221">
    <property type="entry name" value="26S_Proteasome_ATPase"/>
</dbReference>
<evidence type="ECO:0000259" key="4">
    <source>
        <dbReference type="SMART" id="SM00382"/>
    </source>
</evidence>
<dbReference type="CDD" id="cd19481">
    <property type="entry name" value="RecA-like_protease"/>
    <property type="match status" value="1"/>
</dbReference>
<dbReference type="GO" id="GO:0016887">
    <property type="term" value="F:ATP hydrolysis activity"/>
    <property type="evidence" value="ECO:0007669"/>
    <property type="project" value="InterPro"/>
</dbReference>
<dbReference type="SUPFAM" id="SSF52540">
    <property type="entry name" value="P-loop containing nucleoside triphosphate hydrolases"/>
    <property type="match status" value="1"/>
</dbReference>
<evidence type="ECO:0000313" key="5">
    <source>
        <dbReference type="EMBL" id="ONF63625.1"/>
    </source>
</evidence>
<dbReference type="SMART" id="SM00382">
    <property type="entry name" value="AAA"/>
    <property type="match status" value="1"/>
</dbReference>
<dbReference type="EMBL" id="LQMT02000034">
    <property type="protein sequence ID" value="ONF63625.1"/>
    <property type="molecule type" value="Genomic_DNA"/>
</dbReference>
<gene>
    <name evidence="5" type="ORF">AVR91_0232330</name>
</gene>
<sequence>MSLEYLFERLARLEQRIRDAVDSRRAADPNPDDPFRGLYLSNETIDALLEGHREPFPPFTDSVPGGRLHPLADRAGLTGVDVELLLVALAPDLDSRFEQFYGYLNDDVTRRRATAGLALRLCGVPEASATGRARLDADAPLITCGLLAMEEEERPFLSRTLRVPDRVVNHLLGDDRLAPELAGCARLGTKSTDVAGADRLARAIRGQVGLVYLREHPGGGAEELGVAALTEAGFPALVVDAARWQAESRHGELTGSLVREALLRGAGLVLGPVDDSPRLETLAHPAVPFVVHGTGAWDPRWSATPPLQLDAFPLPAASRVNLWRSHLDGVLAPDVDPGEATAHFVLGPGQIARAAKAASVTALADGGPVRTSHLRAGARSQNAAGLQRLARRIEPVVGWNDLVLPAGVLSLLDELAARARYRDQVLDEWRMRPGGGRGRGVTGLFAGDSGTGKTMSAEVIAASLGLDLYTVNLATVVDKYVGETEKNLERIFTEAAGVNGVLLFDEADAIFGKRSEVRDAHDRYANIESAYLLQRMETFDGIAVLATNLRANLDEAFTRRLDVIVDFPLPDVELRRQLWDRCLGTRMPRAGDLDLGFLAEAFELAGGHIRSAAVTGAYLAAEAGRPVAMTDLVGAVAREYRKLGRLCLDREFGPYLALVTEG</sequence>
<dbReference type="AlphaFoldDB" id="A0A1W2LLC2"/>
<dbReference type="InterPro" id="IPR003959">
    <property type="entry name" value="ATPase_AAA_core"/>
</dbReference>
<feature type="domain" description="AAA+ ATPase" evidence="4">
    <location>
        <begin position="439"/>
        <end position="571"/>
    </location>
</feature>
<protein>
    <submittedName>
        <fullName evidence="5">ATPase</fullName>
    </submittedName>
</protein>
<evidence type="ECO:0000256" key="2">
    <source>
        <dbReference type="ARBA" id="ARBA00022741"/>
    </source>
</evidence>
<dbReference type="Proteomes" id="UP000076660">
    <property type="component" value="Unassembled WGS sequence"/>
</dbReference>
<proteinExistence type="inferred from homology"/>
<accession>A0A1W2LLC2</accession>
<dbReference type="Pfam" id="PF00004">
    <property type="entry name" value="AAA"/>
    <property type="match status" value="1"/>
</dbReference>
<dbReference type="InterPro" id="IPR054472">
    <property type="entry name" value="WHD"/>
</dbReference>
<evidence type="ECO:0000313" key="6">
    <source>
        <dbReference type="Proteomes" id="UP000076660"/>
    </source>
</evidence>
<dbReference type="PANTHER" id="PTHR23073">
    <property type="entry name" value="26S PROTEASOME REGULATORY SUBUNIT"/>
    <property type="match status" value="1"/>
</dbReference>